<reference evidence="1 2" key="1">
    <citation type="submission" date="2019-05" db="EMBL/GenBank/DDBJ databases">
        <title>Another draft genome of Portunus trituberculatus and its Hox gene families provides insights of decapod evolution.</title>
        <authorList>
            <person name="Jeong J.-H."/>
            <person name="Song I."/>
            <person name="Kim S."/>
            <person name="Choi T."/>
            <person name="Kim D."/>
            <person name="Ryu S."/>
            <person name="Kim W."/>
        </authorList>
    </citation>
    <scope>NUCLEOTIDE SEQUENCE [LARGE SCALE GENOMIC DNA]</scope>
    <source>
        <tissue evidence="1">Muscle</tissue>
    </source>
</reference>
<evidence type="ECO:0000313" key="1">
    <source>
        <dbReference type="EMBL" id="MPC45737.1"/>
    </source>
</evidence>
<name>A0A5B7FJP6_PORTR</name>
<protein>
    <submittedName>
        <fullName evidence="1">Uncharacterized protein</fullName>
    </submittedName>
</protein>
<dbReference type="EMBL" id="VSRR010006871">
    <property type="protein sequence ID" value="MPC45737.1"/>
    <property type="molecule type" value="Genomic_DNA"/>
</dbReference>
<proteinExistence type="predicted"/>
<accession>A0A5B7FJP6</accession>
<keyword evidence="2" id="KW-1185">Reference proteome</keyword>
<evidence type="ECO:0000313" key="2">
    <source>
        <dbReference type="Proteomes" id="UP000324222"/>
    </source>
</evidence>
<sequence length="72" mass="8129">MTPSSVDVRNRSLTHSPTGSIIQALTHSIIRPLAGDKIETHRVMEITVSRKRFGTLADGITKLQHHYHCHHH</sequence>
<gene>
    <name evidence="1" type="ORF">E2C01_039443</name>
</gene>
<comment type="caution">
    <text evidence="1">The sequence shown here is derived from an EMBL/GenBank/DDBJ whole genome shotgun (WGS) entry which is preliminary data.</text>
</comment>
<dbReference type="AlphaFoldDB" id="A0A5B7FJP6"/>
<dbReference type="Proteomes" id="UP000324222">
    <property type="component" value="Unassembled WGS sequence"/>
</dbReference>
<organism evidence="1 2">
    <name type="scientific">Portunus trituberculatus</name>
    <name type="common">Swimming crab</name>
    <name type="synonym">Neptunus trituberculatus</name>
    <dbReference type="NCBI Taxonomy" id="210409"/>
    <lineage>
        <taxon>Eukaryota</taxon>
        <taxon>Metazoa</taxon>
        <taxon>Ecdysozoa</taxon>
        <taxon>Arthropoda</taxon>
        <taxon>Crustacea</taxon>
        <taxon>Multicrustacea</taxon>
        <taxon>Malacostraca</taxon>
        <taxon>Eumalacostraca</taxon>
        <taxon>Eucarida</taxon>
        <taxon>Decapoda</taxon>
        <taxon>Pleocyemata</taxon>
        <taxon>Brachyura</taxon>
        <taxon>Eubrachyura</taxon>
        <taxon>Portunoidea</taxon>
        <taxon>Portunidae</taxon>
        <taxon>Portuninae</taxon>
        <taxon>Portunus</taxon>
    </lineage>
</organism>